<proteinExistence type="predicted"/>
<protein>
    <submittedName>
        <fullName evidence="2">Uncharacterized protein</fullName>
    </submittedName>
</protein>
<accession>A0A843UYK2</accession>
<dbReference type="AlphaFoldDB" id="A0A843UYK2"/>
<feature type="region of interest" description="Disordered" evidence="1">
    <location>
        <begin position="1"/>
        <end position="32"/>
    </location>
</feature>
<gene>
    <name evidence="2" type="ORF">Taro_021322</name>
</gene>
<feature type="compositionally biased region" description="Basic and acidic residues" evidence="1">
    <location>
        <begin position="23"/>
        <end position="32"/>
    </location>
</feature>
<keyword evidence="3" id="KW-1185">Reference proteome</keyword>
<dbReference type="Proteomes" id="UP000652761">
    <property type="component" value="Unassembled WGS sequence"/>
</dbReference>
<evidence type="ECO:0000313" key="3">
    <source>
        <dbReference type="Proteomes" id="UP000652761"/>
    </source>
</evidence>
<sequence length="170" mass="18631">MSRMEWSLLTSGLGTRHPSRPRSGRDGKVRRDSNRCSVFKKVGRTKLSQVLLDQGRSCCRRFDVPAWCSSRSRREDVARSGGNAAPCMDCAFFVKATVFAVATRSRQADLSRQGLYRDISWRLDQKAVMASVASTTGDSALQAVGVLDMFPFVSGGRRSMLPPTCACSSA</sequence>
<comment type="caution">
    <text evidence="2">The sequence shown here is derived from an EMBL/GenBank/DDBJ whole genome shotgun (WGS) entry which is preliminary data.</text>
</comment>
<evidence type="ECO:0000313" key="2">
    <source>
        <dbReference type="EMBL" id="MQL88751.1"/>
    </source>
</evidence>
<dbReference type="EMBL" id="NMUH01001086">
    <property type="protein sequence ID" value="MQL88751.1"/>
    <property type="molecule type" value="Genomic_DNA"/>
</dbReference>
<organism evidence="2 3">
    <name type="scientific">Colocasia esculenta</name>
    <name type="common">Wild taro</name>
    <name type="synonym">Arum esculentum</name>
    <dbReference type="NCBI Taxonomy" id="4460"/>
    <lineage>
        <taxon>Eukaryota</taxon>
        <taxon>Viridiplantae</taxon>
        <taxon>Streptophyta</taxon>
        <taxon>Embryophyta</taxon>
        <taxon>Tracheophyta</taxon>
        <taxon>Spermatophyta</taxon>
        <taxon>Magnoliopsida</taxon>
        <taxon>Liliopsida</taxon>
        <taxon>Araceae</taxon>
        <taxon>Aroideae</taxon>
        <taxon>Colocasieae</taxon>
        <taxon>Colocasia</taxon>
    </lineage>
</organism>
<reference evidence="2" key="1">
    <citation type="submission" date="2017-07" db="EMBL/GenBank/DDBJ databases">
        <title>Taro Niue Genome Assembly and Annotation.</title>
        <authorList>
            <person name="Atibalentja N."/>
            <person name="Keating K."/>
            <person name="Fields C.J."/>
        </authorList>
    </citation>
    <scope>NUCLEOTIDE SEQUENCE</scope>
    <source>
        <strain evidence="2">Niue_2</strain>
        <tissue evidence="2">Leaf</tissue>
    </source>
</reference>
<evidence type="ECO:0000256" key="1">
    <source>
        <dbReference type="SAM" id="MobiDB-lite"/>
    </source>
</evidence>
<feature type="non-terminal residue" evidence="2">
    <location>
        <position position="170"/>
    </location>
</feature>
<name>A0A843UYK2_COLES</name>